<reference evidence="3 5" key="1">
    <citation type="submission" date="2013-07" db="EMBL/GenBank/DDBJ databases">
        <authorList>
            <person name="Genoscope - CEA"/>
        </authorList>
    </citation>
    <scope>NUCLEOTIDE SEQUENCE [LARGE SCALE GENOMIC DNA]</scope>
    <source>
        <strain evidence="3">FRM16</strain>
        <strain evidence="5">FRM16 / DSM 17909</strain>
    </source>
</reference>
<gene>
    <name evidence="3" type="primary">papC</name>
    <name evidence="4" type="ORF">LY16_00550</name>
    <name evidence="3" type="ORF">XDD1_3340</name>
</gene>
<sequence length="293" mass="33260">MNNLKIVILGSNGAIGSFLGRIFSTSGHTVHGIDKQLSGNYTSYSQIDLLDPISNIDEIFNEADVIIFTLPETVAIKALPWVLSAINDNVLIVSTCSVQEPFYSSLKTISPQQPFIGINPMFSPSLQEKNRPVILIIEDMHNEHGWIELVLTKFQMRITKMRPKEHDKVMALCQVLPHALILAFGLALKANSIDINVLYNITPPPMRTMLALLSRLLVNPKEIYWDIQYENYMAVEIRKNILDELSLLDSMVQSGDKVEFNHSLDEIKLKLGEWLYTSYTDCQHIFQILNEDK</sequence>
<reference evidence="4 6" key="2">
    <citation type="submission" date="2019-07" db="EMBL/GenBank/DDBJ databases">
        <title>Genomic Encyclopedia of Type Strains, Phase I: the one thousand microbial genomes (KMG-I) project.</title>
        <authorList>
            <person name="Kyrpides N."/>
        </authorList>
    </citation>
    <scope>NUCLEOTIDE SEQUENCE [LARGE SCALE GENOMIC DNA]</scope>
    <source>
        <strain evidence="4 6">DSM 17909</strain>
    </source>
</reference>
<proteinExistence type="predicted"/>
<organism evidence="3 5">
    <name type="scientific">Xenorhabdus doucetiae</name>
    <dbReference type="NCBI Taxonomy" id="351671"/>
    <lineage>
        <taxon>Bacteria</taxon>
        <taxon>Pseudomonadati</taxon>
        <taxon>Pseudomonadota</taxon>
        <taxon>Gammaproteobacteria</taxon>
        <taxon>Enterobacterales</taxon>
        <taxon>Morganellaceae</taxon>
        <taxon>Xenorhabdus</taxon>
    </lineage>
</organism>
<dbReference type="Pfam" id="PF20463">
    <property type="entry name" value="PDH_C"/>
    <property type="match status" value="1"/>
</dbReference>
<evidence type="ECO:0000259" key="2">
    <source>
        <dbReference type="PROSITE" id="PS51176"/>
    </source>
</evidence>
<dbReference type="Proteomes" id="UP000032721">
    <property type="component" value="Chromosome"/>
</dbReference>
<dbReference type="OrthoDB" id="5939631at2"/>
<dbReference type="STRING" id="351671.XDD1_3340"/>
<feature type="domain" description="Prephenate/arogenate dehydrogenase" evidence="2">
    <location>
        <begin position="4"/>
        <end position="282"/>
    </location>
</feature>
<dbReference type="PROSITE" id="PS51176">
    <property type="entry name" value="PDH_ADH"/>
    <property type="match status" value="1"/>
</dbReference>
<evidence type="ECO:0000256" key="1">
    <source>
        <dbReference type="ARBA" id="ARBA00023002"/>
    </source>
</evidence>
<dbReference type="InterPro" id="IPR036291">
    <property type="entry name" value="NAD(P)-bd_dom_sf"/>
</dbReference>
<dbReference type="InterPro" id="IPR046825">
    <property type="entry name" value="PDH_C"/>
</dbReference>
<name>A0A068QYW6_9GAMM</name>
<dbReference type="PANTHER" id="PTHR21363">
    <property type="entry name" value="PREPHENATE DEHYDROGENASE"/>
    <property type="match status" value="1"/>
</dbReference>
<dbReference type="GO" id="GO:0004665">
    <property type="term" value="F:prephenate dehydrogenase (NADP+) activity"/>
    <property type="evidence" value="ECO:0007669"/>
    <property type="project" value="InterPro"/>
</dbReference>
<evidence type="ECO:0000313" key="3">
    <source>
        <dbReference type="EMBL" id="CDG19030.1"/>
    </source>
</evidence>
<dbReference type="InterPro" id="IPR050812">
    <property type="entry name" value="Preph/Arog_dehydrog"/>
</dbReference>
<dbReference type="Gene3D" id="1.10.3660.10">
    <property type="entry name" value="6-phosphogluconate dehydrogenase C-terminal like domain"/>
    <property type="match status" value="1"/>
</dbReference>
<dbReference type="SUPFAM" id="SSF48179">
    <property type="entry name" value="6-phosphogluconate dehydrogenase C-terminal domain-like"/>
    <property type="match status" value="1"/>
</dbReference>
<dbReference type="Gene3D" id="3.40.50.720">
    <property type="entry name" value="NAD(P)-binding Rossmann-like Domain"/>
    <property type="match status" value="1"/>
</dbReference>
<evidence type="ECO:0000313" key="6">
    <source>
        <dbReference type="Proteomes" id="UP000324170"/>
    </source>
</evidence>
<evidence type="ECO:0000313" key="4">
    <source>
        <dbReference type="EMBL" id="TYP14512.1"/>
    </source>
</evidence>
<dbReference type="GO" id="GO:0006571">
    <property type="term" value="P:tyrosine biosynthetic process"/>
    <property type="evidence" value="ECO:0007669"/>
    <property type="project" value="InterPro"/>
</dbReference>
<evidence type="ECO:0000313" key="5">
    <source>
        <dbReference type="Proteomes" id="UP000032721"/>
    </source>
</evidence>
<dbReference type="GO" id="GO:0070403">
    <property type="term" value="F:NAD+ binding"/>
    <property type="evidence" value="ECO:0007669"/>
    <property type="project" value="TreeGrafter"/>
</dbReference>
<dbReference type="AlphaFoldDB" id="A0A068QYW6"/>
<keyword evidence="1" id="KW-0560">Oxidoreductase</keyword>
<dbReference type="EMBL" id="VNHN01000006">
    <property type="protein sequence ID" value="TYP14512.1"/>
    <property type="molecule type" value="Genomic_DNA"/>
</dbReference>
<accession>A0A068QYW6</accession>
<dbReference type="InterPro" id="IPR008927">
    <property type="entry name" value="6-PGluconate_DH-like_C_sf"/>
</dbReference>
<protein>
    <submittedName>
        <fullName evidence="4">Prephenate dehydrogenase</fullName>
    </submittedName>
    <submittedName>
        <fullName evidence="3">Similar to dehydrogenase papc of streptomyces pristinaespiralis</fullName>
    </submittedName>
</protein>
<keyword evidence="6" id="KW-1185">Reference proteome</keyword>
<dbReference type="PANTHER" id="PTHR21363:SF0">
    <property type="entry name" value="PREPHENATE DEHYDROGENASE [NADP(+)]"/>
    <property type="match status" value="1"/>
</dbReference>
<dbReference type="SUPFAM" id="SSF51735">
    <property type="entry name" value="NAD(P)-binding Rossmann-fold domains"/>
    <property type="match status" value="1"/>
</dbReference>
<dbReference type="InterPro" id="IPR003099">
    <property type="entry name" value="Prephen_DH"/>
</dbReference>
<dbReference type="GO" id="GO:0008977">
    <property type="term" value="F:prephenate dehydrogenase (NAD+) activity"/>
    <property type="evidence" value="ECO:0007669"/>
    <property type="project" value="InterPro"/>
</dbReference>
<dbReference type="EMBL" id="FO704550">
    <property type="protein sequence ID" value="CDG19030.1"/>
    <property type="molecule type" value="Genomic_DNA"/>
</dbReference>
<dbReference type="KEGG" id="xdo:XDD1_3340"/>
<dbReference type="HOGENOM" id="CLU_036672_1_1_6"/>
<dbReference type="RefSeq" id="WP_045972552.1">
    <property type="nucleotide sequence ID" value="NZ_CAWMED010000001.1"/>
</dbReference>
<dbReference type="Proteomes" id="UP000324170">
    <property type="component" value="Unassembled WGS sequence"/>
</dbReference>